<evidence type="ECO:0000256" key="4">
    <source>
        <dbReference type="PROSITE-ProRule" id="PRU00433"/>
    </source>
</evidence>
<dbReference type="Pfam" id="PF13442">
    <property type="entry name" value="Cytochrome_CBB3"/>
    <property type="match status" value="1"/>
</dbReference>
<dbReference type="SUPFAM" id="SSF50952">
    <property type="entry name" value="Soluble quinoprotein glucose dehydrogenase"/>
    <property type="match status" value="1"/>
</dbReference>
<dbReference type="RefSeq" id="WP_123132492.1">
    <property type="nucleotide sequence ID" value="NZ_RJJE01000009.1"/>
</dbReference>
<keyword evidence="3 4" id="KW-0408">Iron</keyword>
<dbReference type="SUPFAM" id="SSF46626">
    <property type="entry name" value="Cytochrome c"/>
    <property type="match status" value="1"/>
</dbReference>
<evidence type="ECO:0000259" key="5">
    <source>
        <dbReference type="PROSITE" id="PS51007"/>
    </source>
</evidence>
<dbReference type="InterPro" id="IPR011041">
    <property type="entry name" value="Quinoprot_gluc/sorb_DH_b-prop"/>
</dbReference>
<dbReference type="AlphaFoldDB" id="A0A3M9MV46"/>
<evidence type="ECO:0000313" key="6">
    <source>
        <dbReference type="EMBL" id="RNI29406.1"/>
    </source>
</evidence>
<evidence type="ECO:0000256" key="3">
    <source>
        <dbReference type="ARBA" id="ARBA00023004"/>
    </source>
</evidence>
<dbReference type="PANTHER" id="PTHR19328">
    <property type="entry name" value="HEDGEHOG-INTERACTING PROTEIN"/>
    <property type="match status" value="1"/>
</dbReference>
<keyword evidence="2 4" id="KW-0479">Metal-binding</keyword>
<dbReference type="InterPro" id="IPR036909">
    <property type="entry name" value="Cyt_c-like_dom_sf"/>
</dbReference>
<sequence length="482" mass="52688">MRSSLLLASVVGLGLWGGIACTKTTSSGSSKASGTGAQLLSATEAAEARTNYVNYCGGCHGRDLETFVNRKWKHGESPEVLFKGIKHGYPEEGMPAFAATFTDQQITQLVSYIRGGITRQADAGAQETQGTVHRSEKLNFRLDTVATGLDVPWSMAFLPNSDMLITERSGTLYRLTQNRQLQKIDGAPEVLAQGQGGLLDVKLHPDFSKNNVLFLSYSAVKKEGGQTLSTTAIMRARLDGNSLREQKVIFEAQPYARTRHHYGSRLEFGPDGYLYFTMGDRGGTKVNPQNLGVHAGKTHRIKEDGSIPADNPFVGRADAMPSIYTFGNRNAQGMALNPATKELWLHEHGPKGGDEVNIVKKGHNYGWADVTYGIDYNGSKISDLKQKSGITDPIHVWVPSIAPSGMAFVTGDRYPGWKGSLLVGALSFKLLARLELNGDKVVREERLLQDVGRIRDVRMSPDGYVYIAVENPGIIYRLVPVK</sequence>
<dbReference type="GO" id="GO:0009055">
    <property type="term" value="F:electron transfer activity"/>
    <property type="evidence" value="ECO:0007669"/>
    <property type="project" value="InterPro"/>
</dbReference>
<protein>
    <submittedName>
        <fullName evidence="6">PQQ-dependent sugar dehydrogenase</fullName>
    </submittedName>
</protein>
<gene>
    <name evidence="6" type="ORF">EFA69_07540</name>
</gene>
<evidence type="ECO:0000256" key="1">
    <source>
        <dbReference type="ARBA" id="ARBA00022617"/>
    </source>
</evidence>
<dbReference type="InterPro" id="IPR009056">
    <property type="entry name" value="Cyt_c-like_dom"/>
</dbReference>
<evidence type="ECO:0000313" key="7">
    <source>
        <dbReference type="Proteomes" id="UP000271010"/>
    </source>
</evidence>
<dbReference type="GO" id="GO:0046872">
    <property type="term" value="F:metal ion binding"/>
    <property type="evidence" value="ECO:0007669"/>
    <property type="project" value="UniProtKB-KW"/>
</dbReference>
<keyword evidence="7" id="KW-1185">Reference proteome</keyword>
<reference evidence="6 7" key="1">
    <citation type="submission" date="2018-11" db="EMBL/GenBank/DDBJ databases">
        <title>Rufibacter latericius sp. nov., isolated from water in Baiyang Lake.</title>
        <authorList>
            <person name="Yang Y."/>
        </authorList>
    </citation>
    <scope>NUCLEOTIDE SEQUENCE [LARGE SCALE GENOMIC DNA]</scope>
    <source>
        <strain evidence="6 7">MCC P1</strain>
    </source>
</reference>
<dbReference type="EMBL" id="RJJE01000009">
    <property type="protein sequence ID" value="RNI29406.1"/>
    <property type="molecule type" value="Genomic_DNA"/>
</dbReference>
<name>A0A3M9MV46_9BACT</name>
<dbReference type="Gene3D" id="1.10.760.10">
    <property type="entry name" value="Cytochrome c-like domain"/>
    <property type="match status" value="1"/>
</dbReference>
<dbReference type="Pfam" id="PF07995">
    <property type="entry name" value="GSDH"/>
    <property type="match status" value="1"/>
</dbReference>
<comment type="caution">
    <text evidence="6">The sequence shown here is derived from an EMBL/GenBank/DDBJ whole genome shotgun (WGS) entry which is preliminary data.</text>
</comment>
<accession>A0A3M9MV46</accession>
<dbReference type="GO" id="GO:0020037">
    <property type="term" value="F:heme binding"/>
    <property type="evidence" value="ECO:0007669"/>
    <property type="project" value="InterPro"/>
</dbReference>
<keyword evidence="1 4" id="KW-0349">Heme</keyword>
<dbReference type="PROSITE" id="PS51007">
    <property type="entry name" value="CYTC"/>
    <property type="match status" value="1"/>
</dbReference>
<dbReference type="InterPro" id="IPR011042">
    <property type="entry name" value="6-blade_b-propeller_TolB-like"/>
</dbReference>
<dbReference type="Proteomes" id="UP000271010">
    <property type="component" value="Unassembled WGS sequence"/>
</dbReference>
<evidence type="ECO:0000256" key="2">
    <source>
        <dbReference type="ARBA" id="ARBA00022723"/>
    </source>
</evidence>
<organism evidence="6 7">
    <name type="scientific">Rufibacter immobilis</name>
    <dbReference type="NCBI Taxonomy" id="1348778"/>
    <lineage>
        <taxon>Bacteria</taxon>
        <taxon>Pseudomonadati</taxon>
        <taxon>Bacteroidota</taxon>
        <taxon>Cytophagia</taxon>
        <taxon>Cytophagales</taxon>
        <taxon>Hymenobacteraceae</taxon>
        <taxon>Rufibacter</taxon>
    </lineage>
</organism>
<dbReference type="OrthoDB" id="9770043at2"/>
<dbReference type="PROSITE" id="PS51257">
    <property type="entry name" value="PROKAR_LIPOPROTEIN"/>
    <property type="match status" value="1"/>
</dbReference>
<proteinExistence type="predicted"/>
<dbReference type="PANTHER" id="PTHR19328:SF75">
    <property type="entry name" value="ALDOSE SUGAR DEHYDROGENASE YLII"/>
    <property type="match status" value="1"/>
</dbReference>
<feature type="domain" description="Cytochrome c" evidence="5">
    <location>
        <begin position="31"/>
        <end position="117"/>
    </location>
</feature>
<dbReference type="Gene3D" id="2.120.10.30">
    <property type="entry name" value="TolB, C-terminal domain"/>
    <property type="match status" value="1"/>
</dbReference>
<dbReference type="InterPro" id="IPR012938">
    <property type="entry name" value="Glc/Sorbosone_DH"/>
</dbReference>